<evidence type="ECO:0000313" key="1">
    <source>
        <dbReference type="EMBL" id="KKN86547.1"/>
    </source>
</evidence>
<comment type="caution">
    <text evidence="1">The sequence shown here is derived from an EMBL/GenBank/DDBJ whole genome shotgun (WGS) entry which is preliminary data.</text>
</comment>
<dbReference type="Gene3D" id="1.25.40.10">
    <property type="entry name" value="Tetratricopeptide repeat domain"/>
    <property type="match status" value="1"/>
</dbReference>
<dbReference type="SUPFAM" id="SSF48452">
    <property type="entry name" value="TPR-like"/>
    <property type="match status" value="1"/>
</dbReference>
<dbReference type="SUPFAM" id="SSF53448">
    <property type="entry name" value="Nucleotide-diphospho-sugar transferases"/>
    <property type="match status" value="1"/>
</dbReference>
<dbReference type="InterPro" id="IPR011990">
    <property type="entry name" value="TPR-like_helical_dom_sf"/>
</dbReference>
<dbReference type="EMBL" id="LAZR01000146">
    <property type="protein sequence ID" value="KKN86547.1"/>
    <property type="molecule type" value="Genomic_DNA"/>
</dbReference>
<proteinExistence type="predicted"/>
<dbReference type="Gene3D" id="3.90.550.10">
    <property type="entry name" value="Spore Coat Polysaccharide Biosynthesis Protein SpsA, Chain A"/>
    <property type="match status" value="1"/>
</dbReference>
<dbReference type="AlphaFoldDB" id="A0A0F9UGP8"/>
<reference evidence="1" key="1">
    <citation type="journal article" date="2015" name="Nature">
        <title>Complex archaea that bridge the gap between prokaryotes and eukaryotes.</title>
        <authorList>
            <person name="Spang A."/>
            <person name="Saw J.H."/>
            <person name="Jorgensen S.L."/>
            <person name="Zaremba-Niedzwiedzka K."/>
            <person name="Martijn J."/>
            <person name="Lind A.E."/>
            <person name="van Eijk R."/>
            <person name="Schleper C."/>
            <person name="Guy L."/>
            <person name="Ettema T.J."/>
        </authorList>
    </citation>
    <scope>NUCLEOTIDE SEQUENCE</scope>
</reference>
<name>A0A0F9UGP8_9ZZZZ</name>
<accession>A0A0F9UGP8</accession>
<dbReference type="InterPro" id="IPR029044">
    <property type="entry name" value="Nucleotide-diphossugar_trans"/>
</dbReference>
<gene>
    <name evidence="1" type="ORF">LCGC14_0267230</name>
</gene>
<protein>
    <submittedName>
        <fullName evidence="1">Uncharacterized protein</fullName>
    </submittedName>
</protein>
<organism evidence="1">
    <name type="scientific">marine sediment metagenome</name>
    <dbReference type="NCBI Taxonomy" id="412755"/>
    <lineage>
        <taxon>unclassified sequences</taxon>
        <taxon>metagenomes</taxon>
        <taxon>ecological metagenomes</taxon>
    </lineage>
</organism>
<sequence length="373" mass="43915">MTKIGLSIIVSDRPEELERCLEAAQHLYDHLSVTIVHAPTLITQPCLIIAEKYKAIVSHYYTNPQWRHHFIDDFSAARNISWKELPEDCDWIFVLDTDDRIEDCKLAREIVLAQKSPGVGFVKIINSEGDGHFLQPRFWSHGDAHWEHRMHEQLEKDIDDLPQIFADKIVIIHDYEKVEKNNREERNHTLAQEIMKEGNVSPRFKFFFAEKQYIKYLKQGIKEGEELKEAVEIFHEITGKDLGKKDTIAVFKAFYYLADYYSISKERDYLRAIRYGLEALKHNMDDGRPYFVIGRALYSMNHHEQAIVWLEHAMSLPDSLGPFPIFAAFKTWLPIEQIAFCYLKLGKKEKAQGYHSRARYMNKEYEKHDKDFD</sequence>